<name>A0A1L3ZRB7_9SPHN</name>
<dbReference type="Pfam" id="PF10098">
    <property type="entry name" value="DUF2336"/>
    <property type="match status" value="1"/>
</dbReference>
<reference evidence="2" key="1">
    <citation type="submission" date="2016-11" db="EMBL/GenBank/DDBJ databases">
        <title>Complete Genome Sequence of alachlor-degrading Sphingomonas sp. strain JJ-A5.</title>
        <authorList>
            <person name="Lee H."/>
            <person name="Ka J.-O."/>
        </authorList>
    </citation>
    <scope>NUCLEOTIDE SEQUENCE [LARGE SCALE GENOMIC DNA]</scope>
    <source>
        <strain evidence="2">JJ-A5</strain>
    </source>
</reference>
<dbReference type="InterPro" id="IPR019285">
    <property type="entry name" value="DUF2336"/>
</dbReference>
<dbReference type="OrthoDB" id="8194627at2"/>
<accession>A0A1L3ZRB7</accession>
<dbReference type="Proteomes" id="UP000182063">
    <property type="component" value="Chromosome"/>
</dbReference>
<keyword evidence="2" id="KW-1185">Reference proteome</keyword>
<organism evidence="1 2">
    <name type="scientific">Tardibacter chloracetimidivorans</name>
    <dbReference type="NCBI Taxonomy" id="1921510"/>
    <lineage>
        <taxon>Bacteria</taxon>
        <taxon>Pseudomonadati</taxon>
        <taxon>Pseudomonadota</taxon>
        <taxon>Alphaproteobacteria</taxon>
        <taxon>Sphingomonadales</taxon>
        <taxon>Sphingomonadaceae</taxon>
        <taxon>Tardibacter</taxon>
    </lineage>
</organism>
<dbReference type="EMBL" id="CP018221">
    <property type="protein sequence ID" value="API58169.1"/>
    <property type="molecule type" value="Genomic_DNA"/>
</dbReference>
<sequence length="378" mass="42635">MAKKLGDTVNVDRLLDLAADRSRAAKTELTNAIVDLFLPERHRLSDHQRAMMTDVLRKLIGSLEIEVRQYLVEALLRGPDPLPELQSVLANDEIEVAQAVLERSKVLQDQDLIDVVLRRAEEHRMAIALRNDVSAAVAEALVEKAGPDVIEALIRNPDATLSRRAMEMLVAESKRFDRFQEPLLSRADLPPELAYRMYWWVSAALRDYILKRFEIDPGKIDALIQSAARRGIAAHEIDNKLEERAMRLAERLHELDDLTDDFIRASLRQSRISLFVAGLAVRAKIDFATSWAIVSDPGVDSMVVLLRAIDMPRDMAASILMLMQRLRDGTHPQPPEALVIAMEAFDRMEIAGARSVLQLWRLDRQYRTAIDEVAAGAN</sequence>
<dbReference type="KEGG" id="sphj:BSL82_01680"/>
<proteinExistence type="predicted"/>
<dbReference type="STRING" id="1921510.BSL82_01680"/>
<dbReference type="AlphaFoldDB" id="A0A1L3ZRB7"/>
<evidence type="ECO:0000313" key="1">
    <source>
        <dbReference type="EMBL" id="API58169.1"/>
    </source>
</evidence>
<evidence type="ECO:0008006" key="3">
    <source>
        <dbReference type="Google" id="ProtNLM"/>
    </source>
</evidence>
<dbReference type="RefSeq" id="WP_072595745.1">
    <property type="nucleotide sequence ID" value="NZ_CP018221.1"/>
</dbReference>
<gene>
    <name evidence="1" type="ORF">BSL82_01680</name>
</gene>
<evidence type="ECO:0000313" key="2">
    <source>
        <dbReference type="Proteomes" id="UP000182063"/>
    </source>
</evidence>
<protein>
    <recommendedName>
        <fullName evidence="3">DUF2336 domain-containing protein</fullName>
    </recommendedName>
</protein>